<sequence length="344" mass="38783">MKIKYPSPLQKGDRIAVSAISSGVEKSLHILLEKAKENVESQGYKVGLNDTDWNERKARSASKEVRAEEFMSLLSNPTVNTIIPPWGGEFSMEVLPRLDWEKIKELPPTWILGYSDISTICFVYTTATGNASAHGTNFIELSAPRWDELSGKWMDVLSTSAGERVSQYSSSQYQSSWQKTFAYPGTGFYFDQKTVWKNLSGRNEERFSGRLVGGIMNTLQVIIGTPFDHVEEYIASYTINEGTIWFLESVEMSSAEIYRSLWQMKNNGWFKNTTGILLGRASGYTQAKDFMLEDALREIFAEEGIQVFYDVDIGHMPPQNILVNGAYAEVSFNNGSGKIDMHFI</sequence>
<dbReference type="InterPro" id="IPR029062">
    <property type="entry name" value="Class_I_gatase-like"/>
</dbReference>
<keyword evidence="2 8" id="KW-0121">Carboxypeptidase</keyword>
<dbReference type="EMBL" id="JAUSUB010000014">
    <property type="protein sequence ID" value="MDQ0271425.1"/>
    <property type="molecule type" value="Genomic_DNA"/>
</dbReference>
<evidence type="ECO:0000256" key="1">
    <source>
        <dbReference type="ARBA" id="ARBA00010233"/>
    </source>
</evidence>
<dbReference type="Gene3D" id="3.50.30.60">
    <property type="entry name" value="LD-carboxypeptidase A C-terminal domain-like"/>
    <property type="match status" value="1"/>
</dbReference>
<evidence type="ECO:0000259" key="6">
    <source>
        <dbReference type="Pfam" id="PF02016"/>
    </source>
</evidence>
<keyword evidence="5" id="KW-0720">Serine protease</keyword>
<comment type="caution">
    <text evidence="8">The sequence shown here is derived from an EMBL/GenBank/DDBJ whole genome shotgun (WGS) entry which is preliminary data.</text>
</comment>
<proteinExistence type="inferred from homology"/>
<dbReference type="PANTHER" id="PTHR30237">
    <property type="entry name" value="MURAMOYLTETRAPEPTIDE CARBOXYPEPTIDASE"/>
    <property type="match status" value="1"/>
</dbReference>
<organism evidence="8 9">
    <name type="scientific">Cytobacillus purgationiresistens</name>
    <dbReference type="NCBI Taxonomy" id="863449"/>
    <lineage>
        <taxon>Bacteria</taxon>
        <taxon>Bacillati</taxon>
        <taxon>Bacillota</taxon>
        <taxon>Bacilli</taxon>
        <taxon>Bacillales</taxon>
        <taxon>Bacillaceae</taxon>
        <taxon>Cytobacillus</taxon>
    </lineage>
</organism>
<dbReference type="Proteomes" id="UP001238088">
    <property type="component" value="Unassembled WGS sequence"/>
</dbReference>
<dbReference type="Pfam" id="PF17676">
    <property type="entry name" value="Peptidase_S66C"/>
    <property type="match status" value="1"/>
</dbReference>
<dbReference type="PANTHER" id="PTHR30237:SF2">
    <property type="entry name" value="MUREIN TETRAPEPTIDE CARBOXYPEPTIDASE"/>
    <property type="match status" value="1"/>
</dbReference>
<comment type="similarity">
    <text evidence="1">Belongs to the peptidase S66 family.</text>
</comment>
<evidence type="ECO:0000256" key="3">
    <source>
        <dbReference type="ARBA" id="ARBA00022670"/>
    </source>
</evidence>
<dbReference type="InterPro" id="IPR040449">
    <property type="entry name" value="Peptidase_S66_N"/>
</dbReference>
<dbReference type="Pfam" id="PF02016">
    <property type="entry name" value="Peptidase_S66"/>
    <property type="match status" value="1"/>
</dbReference>
<dbReference type="PIRSF" id="PIRSF028757">
    <property type="entry name" value="LD-carboxypeptidase"/>
    <property type="match status" value="1"/>
</dbReference>
<feature type="domain" description="LD-carboxypeptidase N-terminal" evidence="6">
    <location>
        <begin position="15"/>
        <end position="135"/>
    </location>
</feature>
<gene>
    <name evidence="8" type="ORF">J2S17_003313</name>
</gene>
<name>A0ABU0AK55_9BACI</name>
<dbReference type="SUPFAM" id="SSF141986">
    <property type="entry name" value="LD-carboxypeptidase A C-terminal domain-like"/>
    <property type="match status" value="1"/>
</dbReference>
<protein>
    <submittedName>
        <fullName evidence="8">Muramoyltetrapeptide carboxypeptidase LdcA involved in peptidoglycan recycling</fullName>
    </submittedName>
</protein>
<dbReference type="RefSeq" id="WP_307476547.1">
    <property type="nucleotide sequence ID" value="NZ_JAUSUB010000014.1"/>
</dbReference>
<keyword evidence="3" id="KW-0645">Protease</keyword>
<keyword evidence="9" id="KW-1185">Reference proteome</keyword>
<evidence type="ECO:0000256" key="4">
    <source>
        <dbReference type="ARBA" id="ARBA00022801"/>
    </source>
</evidence>
<evidence type="ECO:0000259" key="7">
    <source>
        <dbReference type="Pfam" id="PF17676"/>
    </source>
</evidence>
<evidence type="ECO:0000256" key="2">
    <source>
        <dbReference type="ARBA" id="ARBA00022645"/>
    </source>
</evidence>
<evidence type="ECO:0000313" key="9">
    <source>
        <dbReference type="Proteomes" id="UP001238088"/>
    </source>
</evidence>
<dbReference type="InterPro" id="IPR027461">
    <property type="entry name" value="Carboxypeptidase_A_C_sf"/>
</dbReference>
<dbReference type="SUPFAM" id="SSF52317">
    <property type="entry name" value="Class I glutamine amidotransferase-like"/>
    <property type="match status" value="1"/>
</dbReference>
<dbReference type="InterPro" id="IPR027478">
    <property type="entry name" value="LdcA_N"/>
</dbReference>
<dbReference type="Gene3D" id="3.40.50.10740">
    <property type="entry name" value="Class I glutamine amidotransferase-like"/>
    <property type="match status" value="1"/>
</dbReference>
<reference evidence="8 9" key="1">
    <citation type="submission" date="2023-07" db="EMBL/GenBank/DDBJ databases">
        <title>Genomic Encyclopedia of Type Strains, Phase IV (KMG-IV): sequencing the most valuable type-strain genomes for metagenomic binning, comparative biology and taxonomic classification.</title>
        <authorList>
            <person name="Goeker M."/>
        </authorList>
    </citation>
    <scope>NUCLEOTIDE SEQUENCE [LARGE SCALE GENOMIC DNA]</scope>
    <source>
        <strain evidence="8 9">DSM 23494</strain>
    </source>
</reference>
<keyword evidence="4" id="KW-0378">Hydrolase</keyword>
<evidence type="ECO:0000256" key="5">
    <source>
        <dbReference type="ARBA" id="ARBA00022825"/>
    </source>
</evidence>
<dbReference type="GO" id="GO:0004180">
    <property type="term" value="F:carboxypeptidase activity"/>
    <property type="evidence" value="ECO:0007669"/>
    <property type="project" value="UniProtKB-KW"/>
</dbReference>
<evidence type="ECO:0000313" key="8">
    <source>
        <dbReference type="EMBL" id="MDQ0271425.1"/>
    </source>
</evidence>
<feature type="domain" description="LD-carboxypeptidase C-terminal" evidence="7">
    <location>
        <begin position="208"/>
        <end position="330"/>
    </location>
</feature>
<dbReference type="InterPro" id="IPR003507">
    <property type="entry name" value="S66_fam"/>
</dbReference>
<dbReference type="InterPro" id="IPR040921">
    <property type="entry name" value="Peptidase_S66C"/>
</dbReference>
<dbReference type="CDD" id="cd07062">
    <property type="entry name" value="Peptidase_S66_mccF_like"/>
    <property type="match status" value="1"/>
</dbReference>
<accession>A0ABU0AK55</accession>